<dbReference type="GO" id="GO:0003964">
    <property type="term" value="F:RNA-directed DNA polymerase activity"/>
    <property type="evidence" value="ECO:0007669"/>
    <property type="project" value="UniProtKB-EC"/>
</dbReference>
<dbReference type="InterPro" id="IPR036397">
    <property type="entry name" value="RNaseH_sf"/>
</dbReference>
<evidence type="ECO:0000313" key="3">
    <source>
        <dbReference type="EMBL" id="JAS53542.1"/>
    </source>
</evidence>
<dbReference type="GO" id="GO:0003676">
    <property type="term" value="F:nucleic acid binding"/>
    <property type="evidence" value="ECO:0007669"/>
    <property type="project" value="InterPro"/>
</dbReference>
<protein>
    <recommendedName>
        <fullName evidence="1">RNA-directed DNA polymerase</fullName>
        <ecNumber evidence="1">2.7.7.49</ecNumber>
    </recommendedName>
</protein>
<reference evidence="3" key="1">
    <citation type="submission" date="2015-11" db="EMBL/GenBank/DDBJ databases">
        <title>De novo transcriptome assembly of four potential Pierce s Disease insect vectors from Arizona vineyards.</title>
        <authorList>
            <person name="Tassone E.E."/>
        </authorList>
    </citation>
    <scope>NUCLEOTIDE SEQUENCE</scope>
</reference>
<gene>
    <name evidence="3" type="ORF">g.2515</name>
</gene>
<feature type="domain" description="Integrase zinc-binding" evidence="2">
    <location>
        <begin position="8"/>
        <end position="61"/>
    </location>
</feature>
<sequence>MKGWRVMIPHSLRSHVLRELHVAHLGKIKMKALGRSFCWWKSMDKDIEKMADECRQCIEKRNNARKTVHPWELPTNPWERVHIDFFGPIDGQQYFILVDAFSKWIEVIQTRTTT</sequence>
<proteinExistence type="predicted"/>
<dbReference type="EMBL" id="GECZ01016227">
    <property type="protein sequence ID" value="JAS53542.1"/>
    <property type="molecule type" value="Transcribed_RNA"/>
</dbReference>
<dbReference type="PANTHER" id="PTHR37984:SF5">
    <property type="entry name" value="PROTEIN NYNRIN-LIKE"/>
    <property type="match status" value="1"/>
</dbReference>
<dbReference type="Gene3D" id="1.10.340.70">
    <property type="match status" value="1"/>
</dbReference>
<dbReference type="PANTHER" id="PTHR37984">
    <property type="entry name" value="PROTEIN CBG26694"/>
    <property type="match status" value="1"/>
</dbReference>
<feature type="non-terminal residue" evidence="3">
    <location>
        <position position="114"/>
    </location>
</feature>
<name>A0A1B6FTJ9_9HEMI</name>
<dbReference type="Pfam" id="PF17921">
    <property type="entry name" value="Integrase_H2C2"/>
    <property type="match status" value="1"/>
</dbReference>
<evidence type="ECO:0000256" key="1">
    <source>
        <dbReference type="ARBA" id="ARBA00012493"/>
    </source>
</evidence>
<evidence type="ECO:0000259" key="2">
    <source>
        <dbReference type="Pfam" id="PF17921"/>
    </source>
</evidence>
<dbReference type="EC" id="2.7.7.49" evidence="1"/>
<accession>A0A1B6FTJ9</accession>
<dbReference type="InterPro" id="IPR050951">
    <property type="entry name" value="Retrovirus_Pol_polyprotein"/>
</dbReference>
<organism evidence="3">
    <name type="scientific">Cuerna arida</name>
    <dbReference type="NCBI Taxonomy" id="1464854"/>
    <lineage>
        <taxon>Eukaryota</taxon>
        <taxon>Metazoa</taxon>
        <taxon>Ecdysozoa</taxon>
        <taxon>Arthropoda</taxon>
        <taxon>Hexapoda</taxon>
        <taxon>Insecta</taxon>
        <taxon>Pterygota</taxon>
        <taxon>Neoptera</taxon>
        <taxon>Paraneoptera</taxon>
        <taxon>Hemiptera</taxon>
        <taxon>Auchenorrhyncha</taxon>
        <taxon>Membracoidea</taxon>
        <taxon>Cicadellidae</taxon>
        <taxon>Cicadellinae</taxon>
        <taxon>Proconiini</taxon>
        <taxon>Cuerna</taxon>
    </lineage>
</organism>
<dbReference type="InterPro" id="IPR041588">
    <property type="entry name" value="Integrase_H2C2"/>
</dbReference>
<dbReference type="AlphaFoldDB" id="A0A1B6FTJ9"/>
<dbReference type="Gene3D" id="3.30.420.10">
    <property type="entry name" value="Ribonuclease H-like superfamily/Ribonuclease H"/>
    <property type="match status" value="1"/>
</dbReference>